<proteinExistence type="predicted"/>
<dbReference type="InterPro" id="IPR053772">
    <property type="entry name" value="At1g61320/At1g61330-like"/>
</dbReference>
<dbReference type="SUPFAM" id="SSF81383">
    <property type="entry name" value="F-box domain"/>
    <property type="match status" value="1"/>
</dbReference>
<dbReference type="PANTHER" id="PTHR34145">
    <property type="entry name" value="OS02G0105600 PROTEIN"/>
    <property type="match status" value="1"/>
</dbReference>
<dbReference type="Gene3D" id="3.80.10.10">
    <property type="entry name" value="Ribonuclease Inhibitor"/>
    <property type="match status" value="1"/>
</dbReference>
<organism evidence="1">
    <name type="scientific">Tanacetum cinerariifolium</name>
    <name type="common">Dalmatian daisy</name>
    <name type="synonym">Chrysanthemum cinerariifolium</name>
    <dbReference type="NCBI Taxonomy" id="118510"/>
    <lineage>
        <taxon>Eukaryota</taxon>
        <taxon>Viridiplantae</taxon>
        <taxon>Streptophyta</taxon>
        <taxon>Embryophyta</taxon>
        <taxon>Tracheophyta</taxon>
        <taxon>Spermatophyta</taxon>
        <taxon>Magnoliopsida</taxon>
        <taxon>eudicotyledons</taxon>
        <taxon>Gunneridae</taxon>
        <taxon>Pentapetalae</taxon>
        <taxon>asterids</taxon>
        <taxon>campanulids</taxon>
        <taxon>Asterales</taxon>
        <taxon>Asteraceae</taxon>
        <taxon>Asteroideae</taxon>
        <taxon>Anthemideae</taxon>
        <taxon>Anthemidinae</taxon>
        <taxon>Tanacetum</taxon>
    </lineage>
</organism>
<protein>
    <submittedName>
        <fullName evidence="1">F-box protein At2g39490-like</fullName>
    </submittedName>
</protein>
<reference evidence="1" key="1">
    <citation type="journal article" date="2019" name="Sci. Rep.">
        <title>Draft genome of Tanacetum cinerariifolium, the natural source of mosquito coil.</title>
        <authorList>
            <person name="Yamashiro T."/>
            <person name="Shiraishi A."/>
            <person name="Satake H."/>
            <person name="Nakayama K."/>
        </authorList>
    </citation>
    <scope>NUCLEOTIDE SEQUENCE</scope>
</reference>
<dbReference type="InterPro" id="IPR036047">
    <property type="entry name" value="F-box-like_dom_sf"/>
</dbReference>
<gene>
    <name evidence="1" type="ORF">Tci_015553</name>
</gene>
<evidence type="ECO:0000313" key="1">
    <source>
        <dbReference type="EMBL" id="GEU43575.1"/>
    </source>
</evidence>
<comment type="caution">
    <text evidence="1">The sequence shown here is derived from an EMBL/GenBank/DDBJ whole genome shotgun (WGS) entry which is preliminary data.</text>
</comment>
<accession>A0A6L2K671</accession>
<dbReference type="SUPFAM" id="SSF52047">
    <property type="entry name" value="RNI-like"/>
    <property type="match status" value="1"/>
</dbReference>
<name>A0A6L2K671_TANCI</name>
<dbReference type="AlphaFoldDB" id="A0A6L2K671"/>
<dbReference type="InterPro" id="IPR032675">
    <property type="entry name" value="LRR_dom_sf"/>
</dbReference>
<dbReference type="PANTHER" id="PTHR34145:SF53">
    <property type="entry name" value="LEUCINE-RICH REPEAT DOMAIN SUPERFAMILY"/>
    <property type="match status" value="1"/>
</dbReference>
<dbReference type="EMBL" id="BKCJ010001728">
    <property type="protein sequence ID" value="GEU43575.1"/>
    <property type="molecule type" value="Genomic_DNA"/>
</dbReference>
<sequence length="466" mass="53094">MNTTMGKTELEKPNSIDSIPYEILYQIVSLIPLKEAVRTIILSSSWKHLWTPLQVHLNLDFDQITSQETSQHMTKIISSFLHTYEKSYQILNLSFLESESLHKETLFLNAIKGVEKDLYISFHEETENLKCFSLSIELPLNNHFSALKTLHLRSITHMAGSFLPALFSSCWNLETLSLEKCNGLHNIDLKAHDLLHKFEVLDCENVETVTISSGPNIKSFVYRGSLVKIVLKDVPKLCDVTLNMNGTSAVCDYNEYDSEGLLPLLNSLKDVEVLVLSGWLLEWLDTRGITFDELEFKFDKLKELSWIHCCINTQMKDSLASFLSITPSLESLFIKIDENWSTIPCPHFHQPWSQVWTGTSVADSNDFQLQHLKMVNISGLKVEVENQILVSLMDLMLKKAIAIKKMIVAEVENKLSWKVAKVPQSQLRMISSSSSRTCYSSKSSLLLSFNNECCFQLTPVHDNYTS</sequence>